<evidence type="ECO:0000256" key="1">
    <source>
        <dbReference type="SAM" id="SignalP"/>
    </source>
</evidence>
<feature type="signal peptide" evidence="1">
    <location>
        <begin position="1"/>
        <end position="19"/>
    </location>
</feature>
<dbReference type="Proteomes" id="UP000321533">
    <property type="component" value="Chromosome"/>
</dbReference>
<evidence type="ECO:0000313" key="3">
    <source>
        <dbReference type="Proteomes" id="UP000321533"/>
    </source>
</evidence>
<keyword evidence="2" id="KW-0449">Lipoprotein</keyword>
<accession>A0A5B8V7H4</accession>
<feature type="chain" id="PRO_5023053158" evidence="1">
    <location>
        <begin position="20"/>
        <end position="238"/>
    </location>
</feature>
<reference evidence="2 3" key="1">
    <citation type="journal article" date="2016" name="Int. J. Syst. Evol. Microbiol.">
        <title>Panacibacter ginsenosidivorans gen. nov., sp. nov., with ginsenoside converting activity isolated from soil of a ginseng field.</title>
        <authorList>
            <person name="Siddiqi M.Z."/>
            <person name="Muhammad Shafi S."/>
            <person name="Choi K.D."/>
            <person name="Im W.T."/>
        </authorList>
    </citation>
    <scope>NUCLEOTIDE SEQUENCE [LARGE SCALE GENOMIC DNA]</scope>
    <source>
        <strain evidence="2 3">Gsoil1550</strain>
    </source>
</reference>
<dbReference type="RefSeq" id="WP_147188673.1">
    <property type="nucleotide sequence ID" value="NZ_CP042435.1"/>
</dbReference>
<keyword evidence="3" id="KW-1185">Reference proteome</keyword>
<dbReference type="EMBL" id="CP042435">
    <property type="protein sequence ID" value="QEC66873.1"/>
    <property type="molecule type" value="Genomic_DNA"/>
</dbReference>
<sequence>MRTYLLTLFAFFIVTIAKAQTADEIIAKHIDAVGGKDLIAKITSLYVESSTAVMGNDAPTKTTVIAGKGYKNETDFNGQNIVQAVTDKSGWMINPFAGASDATAMSDDDFKIASDDIYLPDPLINYAANGAKVELIGQEKIGEINAYKIKYTNKYNAETVFYIDPATYYVIETVKKGMAMGQEVTVITTLSDYQKTDYGIFMPYAVNIDMGQFTLDITRKKVEINGSVDEKIFDMPGK</sequence>
<keyword evidence="1" id="KW-0732">Signal</keyword>
<evidence type="ECO:0000313" key="2">
    <source>
        <dbReference type="EMBL" id="QEC66873.1"/>
    </source>
</evidence>
<proteinExistence type="predicted"/>
<dbReference type="Gene3D" id="2.50.20.10">
    <property type="entry name" value="Lipoprotein localisation LolA/LolB/LppX"/>
    <property type="match status" value="1"/>
</dbReference>
<organism evidence="2 3">
    <name type="scientific">Panacibacter ginsenosidivorans</name>
    <dbReference type="NCBI Taxonomy" id="1813871"/>
    <lineage>
        <taxon>Bacteria</taxon>
        <taxon>Pseudomonadati</taxon>
        <taxon>Bacteroidota</taxon>
        <taxon>Chitinophagia</taxon>
        <taxon>Chitinophagales</taxon>
        <taxon>Chitinophagaceae</taxon>
        <taxon>Panacibacter</taxon>
    </lineage>
</organism>
<dbReference type="KEGG" id="pgin:FRZ67_05985"/>
<protein>
    <submittedName>
        <fullName evidence="2">Outer membrane lipoprotein-sorting protein</fullName>
    </submittedName>
</protein>
<dbReference type="AlphaFoldDB" id="A0A5B8V7H4"/>
<name>A0A5B8V7H4_9BACT</name>
<dbReference type="OrthoDB" id="128937at2"/>
<gene>
    <name evidence="2" type="ORF">FRZ67_05985</name>
</gene>